<dbReference type="Proteomes" id="UP000800097">
    <property type="component" value="Unassembled WGS sequence"/>
</dbReference>
<feature type="compositionally biased region" description="Polar residues" evidence="2">
    <location>
        <begin position="17"/>
        <end position="34"/>
    </location>
</feature>
<dbReference type="GeneID" id="54553847"/>
<keyword evidence="4" id="KW-1185">Reference proteome</keyword>
<dbReference type="EMBL" id="ML986486">
    <property type="protein sequence ID" value="KAF2279483.1"/>
    <property type="molecule type" value="Genomic_DNA"/>
</dbReference>
<dbReference type="AlphaFoldDB" id="A0A6A6JTQ3"/>
<proteinExistence type="predicted"/>
<gene>
    <name evidence="3" type="ORF">EI97DRAFT_455722</name>
</gene>
<feature type="region of interest" description="Disordered" evidence="2">
    <location>
        <begin position="1"/>
        <end position="35"/>
    </location>
</feature>
<feature type="region of interest" description="Disordered" evidence="2">
    <location>
        <begin position="277"/>
        <end position="312"/>
    </location>
</feature>
<organism evidence="3 4">
    <name type="scientific">Westerdykella ornata</name>
    <dbReference type="NCBI Taxonomy" id="318751"/>
    <lineage>
        <taxon>Eukaryota</taxon>
        <taxon>Fungi</taxon>
        <taxon>Dikarya</taxon>
        <taxon>Ascomycota</taxon>
        <taxon>Pezizomycotina</taxon>
        <taxon>Dothideomycetes</taxon>
        <taxon>Pleosporomycetidae</taxon>
        <taxon>Pleosporales</taxon>
        <taxon>Sporormiaceae</taxon>
        <taxon>Westerdykella</taxon>
    </lineage>
</organism>
<evidence type="ECO:0000256" key="2">
    <source>
        <dbReference type="SAM" id="MobiDB-lite"/>
    </source>
</evidence>
<name>A0A6A6JTQ3_WESOR</name>
<accession>A0A6A6JTQ3</accession>
<keyword evidence="1" id="KW-0175">Coiled coil</keyword>
<reference evidence="3" key="1">
    <citation type="journal article" date="2020" name="Stud. Mycol.">
        <title>101 Dothideomycetes genomes: a test case for predicting lifestyles and emergence of pathogens.</title>
        <authorList>
            <person name="Haridas S."/>
            <person name="Albert R."/>
            <person name="Binder M."/>
            <person name="Bloem J."/>
            <person name="Labutti K."/>
            <person name="Salamov A."/>
            <person name="Andreopoulos B."/>
            <person name="Baker S."/>
            <person name="Barry K."/>
            <person name="Bills G."/>
            <person name="Bluhm B."/>
            <person name="Cannon C."/>
            <person name="Castanera R."/>
            <person name="Culley D."/>
            <person name="Daum C."/>
            <person name="Ezra D."/>
            <person name="Gonzalez J."/>
            <person name="Henrissat B."/>
            <person name="Kuo A."/>
            <person name="Liang C."/>
            <person name="Lipzen A."/>
            <person name="Lutzoni F."/>
            <person name="Magnuson J."/>
            <person name="Mondo S."/>
            <person name="Nolan M."/>
            <person name="Ohm R."/>
            <person name="Pangilinan J."/>
            <person name="Park H.-J."/>
            <person name="Ramirez L."/>
            <person name="Alfaro M."/>
            <person name="Sun H."/>
            <person name="Tritt A."/>
            <person name="Yoshinaga Y."/>
            <person name="Zwiers L.-H."/>
            <person name="Turgeon B."/>
            <person name="Goodwin S."/>
            <person name="Spatafora J."/>
            <person name="Crous P."/>
            <person name="Grigoriev I."/>
        </authorList>
    </citation>
    <scope>NUCLEOTIDE SEQUENCE</scope>
    <source>
        <strain evidence="3">CBS 379.55</strain>
    </source>
</reference>
<evidence type="ECO:0000313" key="3">
    <source>
        <dbReference type="EMBL" id="KAF2279483.1"/>
    </source>
</evidence>
<dbReference type="RefSeq" id="XP_033657022.1">
    <property type="nucleotide sequence ID" value="XM_033800672.1"/>
</dbReference>
<feature type="coiled-coil region" evidence="1">
    <location>
        <begin position="199"/>
        <end position="226"/>
    </location>
</feature>
<feature type="region of interest" description="Disordered" evidence="2">
    <location>
        <begin position="451"/>
        <end position="515"/>
    </location>
</feature>
<feature type="compositionally biased region" description="Low complexity" evidence="2">
    <location>
        <begin position="303"/>
        <end position="312"/>
    </location>
</feature>
<sequence>MSTTEHPPGEDEPVRNPPSTVTRPHTPSAPSGSMITLDGYFDVETQNHYTFNMGLQYDSDDDVDTILEYADLIGRCKNPISRDEYREVELLPDSTGELQFVQVPPSPPADSQPGHNASTLSADLEENESRIATISRRITNRLLCIPREMLTRHHGKADRMQRRLTASCFKSSKLVRDLEYARQRAPSDGSLWQMTLDFREELTGLFQRTLRKLQELERLLDGLLDESIQIPSVAEENLERTKNWINTMKHGGAELKAHEKRMRDRIVGVLATLDADSPSNSQRALDSPDIRNRPRSLKRKDAASGSQAAQLALKRKNPFTRSRFWDTAEHCNARQPQSAPSQAMVAGSSLHSNEYAYLGQFPWERQPAEENLGLGSFLSGLDPSQGRYQRPSQSELHPSGFFNPSLPRANQHTFSLDPYSHVADTTQKSARGSVYGTASSFQAFVEPARPMPVSQPSLIQQQPQQRQQQQQQRDVVMIEDGDSDDLPLIMRRQRRNQTGNPASSMPLGHQDRSGG</sequence>
<protein>
    <submittedName>
        <fullName evidence="3">Uncharacterized protein</fullName>
    </submittedName>
</protein>
<evidence type="ECO:0000256" key="1">
    <source>
        <dbReference type="SAM" id="Coils"/>
    </source>
</evidence>
<feature type="compositionally biased region" description="Low complexity" evidence="2">
    <location>
        <begin position="460"/>
        <end position="473"/>
    </location>
</feature>
<evidence type="ECO:0000313" key="4">
    <source>
        <dbReference type="Proteomes" id="UP000800097"/>
    </source>
</evidence>